<reference evidence="3 4" key="1">
    <citation type="journal article" date="2013" name="Genome Announc.">
        <title>Draft Genome Sequence of Cesiribacter andamanensis Strain AMV16T, Isolated from a Soil Sample from a Mud Volcano in the Andaman Islands, India.</title>
        <authorList>
            <person name="Shivaji S."/>
            <person name="Ara S."/>
            <person name="Begum Z."/>
            <person name="Srinivas T.N."/>
            <person name="Singh A."/>
            <person name="Kumar Pinnaka A."/>
        </authorList>
    </citation>
    <scope>NUCLEOTIDE SEQUENCE [LARGE SCALE GENOMIC DNA]</scope>
    <source>
        <strain evidence="3 4">AMV16</strain>
    </source>
</reference>
<dbReference type="PIRSF" id="PIRSF006221">
    <property type="entry name" value="Ketosamine-3-kinase"/>
    <property type="match status" value="1"/>
</dbReference>
<dbReference type="EMBL" id="AODQ01000022">
    <property type="protein sequence ID" value="EMR03581.1"/>
    <property type="molecule type" value="Genomic_DNA"/>
</dbReference>
<proteinExistence type="inferred from homology"/>
<evidence type="ECO:0000313" key="4">
    <source>
        <dbReference type="Proteomes" id="UP000011910"/>
    </source>
</evidence>
<comment type="similarity">
    <text evidence="1 2">Belongs to the fructosamine kinase family.</text>
</comment>
<dbReference type="GO" id="GO:0016301">
    <property type="term" value="F:kinase activity"/>
    <property type="evidence" value="ECO:0007669"/>
    <property type="project" value="UniProtKB-UniRule"/>
</dbReference>
<dbReference type="Gene3D" id="3.30.200.20">
    <property type="entry name" value="Phosphorylase Kinase, domain 1"/>
    <property type="match status" value="1"/>
</dbReference>
<dbReference type="Gene3D" id="3.90.1200.10">
    <property type="match status" value="1"/>
</dbReference>
<dbReference type="RefSeq" id="WP_009194662.1">
    <property type="nucleotide sequence ID" value="NZ_AODQ01000022.1"/>
</dbReference>
<keyword evidence="4" id="KW-1185">Reference proteome</keyword>
<dbReference type="STRING" id="1279009.ADICEAN_01262"/>
<protein>
    <submittedName>
        <fullName evidence="3">Fructosamine-3-kinase</fullName>
    </submittedName>
</protein>
<evidence type="ECO:0000256" key="1">
    <source>
        <dbReference type="ARBA" id="ARBA00009460"/>
    </source>
</evidence>
<keyword evidence="2" id="KW-0808">Transferase</keyword>
<comment type="caution">
    <text evidence="3">The sequence shown here is derived from an EMBL/GenBank/DDBJ whole genome shotgun (WGS) entry which is preliminary data.</text>
</comment>
<accession>M7N8P1</accession>
<evidence type="ECO:0000256" key="2">
    <source>
        <dbReference type="PIRNR" id="PIRNR006221"/>
    </source>
</evidence>
<gene>
    <name evidence="3" type="ORF">ADICEAN_01262</name>
</gene>
<name>M7N8P1_9BACT</name>
<dbReference type="AlphaFoldDB" id="M7N8P1"/>
<dbReference type="InterPro" id="IPR016477">
    <property type="entry name" value="Fructo-/Ketosamine-3-kinase"/>
</dbReference>
<dbReference type="PANTHER" id="PTHR12149">
    <property type="entry name" value="FRUCTOSAMINE 3 KINASE-RELATED PROTEIN"/>
    <property type="match status" value="1"/>
</dbReference>
<dbReference type="OrthoDB" id="5291879at2"/>
<dbReference type="PATRIC" id="fig|1279009.4.peg.1275"/>
<dbReference type="SUPFAM" id="SSF56112">
    <property type="entry name" value="Protein kinase-like (PK-like)"/>
    <property type="match status" value="1"/>
</dbReference>
<evidence type="ECO:0000313" key="3">
    <source>
        <dbReference type="EMBL" id="EMR03581.1"/>
    </source>
</evidence>
<dbReference type="PANTHER" id="PTHR12149:SF8">
    <property type="entry name" value="PROTEIN-RIBULOSAMINE 3-KINASE"/>
    <property type="match status" value="1"/>
</dbReference>
<dbReference type="Proteomes" id="UP000011910">
    <property type="component" value="Unassembled WGS sequence"/>
</dbReference>
<organism evidence="3 4">
    <name type="scientific">Cesiribacter andamanensis AMV16</name>
    <dbReference type="NCBI Taxonomy" id="1279009"/>
    <lineage>
        <taxon>Bacteria</taxon>
        <taxon>Pseudomonadati</taxon>
        <taxon>Bacteroidota</taxon>
        <taxon>Cytophagia</taxon>
        <taxon>Cytophagales</taxon>
        <taxon>Cesiribacteraceae</taxon>
        <taxon>Cesiribacter</taxon>
    </lineage>
</organism>
<dbReference type="InterPro" id="IPR011009">
    <property type="entry name" value="Kinase-like_dom_sf"/>
</dbReference>
<keyword evidence="2 3" id="KW-0418">Kinase</keyword>
<dbReference type="Pfam" id="PF03881">
    <property type="entry name" value="Fructosamin_kin"/>
    <property type="match status" value="1"/>
</dbReference>
<dbReference type="eggNOG" id="COG3001">
    <property type="taxonomic scope" value="Bacteria"/>
</dbReference>
<sequence>MFEDRMPFFEQVLFKSLGRHLTIDDMQVKGGGCINQTVYLKAGTGKYFLKWNEGADEGLFAAEARGLALLKAAAALPVPEVLGQDTAVGKPYLLLEYLDSRPPRTDYWSALGRGLAALHGHSQDLWGLDHANFIGRLPQSNNPMDAWVDFFIERRLEPQLGLAFYQQQIDRAFMTHFRTLYPRLRELLVADRPALLHGDLWSGNVMPGPDGRAWIFDPAVYYGHREAELAFTTLFGGFEEGFYAAYTEARPLEPGYQERYDLYNLYPLLVHVNLFGASYLSGVQRILRRFL</sequence>